<dbReference type="Gene3D" id="3.40.50.1820">
    <property type="entry name" value="alpha/beta hydrolase"/>
    <property type="match status" value="1"/>
</dbReference>
<keyword evidence="5" id="KW-1185">Reference proteome</keyword>
<gene>
    <name evidence="4" type="ORF">NG895_09990</name>
</gene>
<dbReference type="GO" id="GO:0016787">
    <property type="term" value="F:hydrolase activity"/>
    <property type="evidence" value="ECO:0007669"/>
    <property type="project" value="UniProtKB-KW"/>
</dbReference>
<dbReference type="Proteomes" id="UP001155241">
    <property type="component" value="Unassembled WGS sequence"/>
</dbReference>
<dbReference type="EMBL" id="JAMXLR010000036">
    <property type="protein sequence ID" value="MCO6044236.1"/>
    <property type="molecule type" value="Genomic_DNA"/>
</dbReference>
<keyword evidence="1 4" id="KW-0378">Hydrolase</keyword>
<evidence type="ECO:0000313" key="5">
    <source>
        <dbReference type="Proteomes" id="UP001155241"/>
    </source>
</evidence>
<protein>
    <submittedName>
        <fullName evidence="4">Alpha/beta hydrolase</fullName>
    </submittedName>
</protein>
<proteinExistence type="predicted"/>
<dbReference type="AlphaFoldDB" id="A0A9X2FGZ5"/>
<feature type="domain" description="BD-FAE-like" evidence="3">
    <location>
        <begin position="46"/>
        <end position="242"/>
    </location>
</feature>
<dbReference type="PANTHER" id="PTHR48081">
    <property type="entry name" value="AB HYDROLASE SUPERFAMILY PROTEIN C4A8.06C"/>
    <property type="match status" value="1"/>
</dbReference>
<evidence type="ECO:0000256" key="2">
    <source>
        <dbReference type="SAM" id="SignalP"/>
    </source>
</evidence>
<name>A0A9X2FGZ5_9BACT</name>
<comment type="caution">
    <text evidence="4">The sequence shown here is derived from an EMBL/GenBank/DDBJ whole genome shotgun (WGS) entry which is preliminary data.</text>
</comment>
<keyword evidence="2" id="KW-0732">Signal</keyword>
<feature type="chain" id="PRO_5040889626" evidence="2">
    <location>
        <begin position="21"/>
        <end position="296"/>
    </location>
</feature>
<evidence type="ECO:0000259" key="3">
    <source>
        <dbReference type="Pfam" id="PF20434"/>
    </source>
</evidence>
<dbReference type="PANTHER" id="PTHR48081:SF13">
    <property type="entry name" value="ALPHA_BETA HYDROLASE"/>
    <property type="match status" value="1"/>
</dbReference>
<evidence type="ECO:0000313" key="4">
    <source>
        <dbReference type="EMBL" id="MCO6044236.1"/>
    </source>
</evidence>
<feature type="signal peptide" evidence="2">
    <location>
        <begin position="1"/>
        <end position="20"/>
    </location>
</feature>
<accession>A0A9X2FGZ5</accession>
<dbReference type="InterPro" id="IPR029058">
    <property type="entry name" value="AB_hydrolase_fold"/>
</dbReference>
<reference evidence="4" key="1">
    <citation type="submission" date="2022-06" db="EMBL/GenBank/DDBJ databases">
        <title>Aeoliella straminimaris, a novel planctomycete from sediments.</title>
        <authorList>
            <person name="Vitorino I.R."/>
            <person name="Lage O.M."/>
        </authorList>
    </citation>
    <scope>NUCLEOTIDE SEQUENCE</scope>
    <source>
        <strain evidence="4">ICT_H6.2</strain>
    </source>
</reference>
<sequence length="296" mass="32321">MNGRSTLVALALFVSIATQAMGEQATAPAIEPDVVYGHKDGLAMTMDVFRPEGESNQAAILFMVSGGWYSRWAPPEQTRNFLAFYLKEGYTVFAVRHGSSPKYTIPEAVSDVRRAVRFVRQNAERFDIDPNRIGVTGMSAGGHLSLMLGTTGEDGQDDAADPLLKTSSRVQAVVALVPPTDLRVIVWDSSEGQSEYHSFPALNLPMDKAEEFSPLVQVTPDDAPSLVMMGGEDKLVPAVHGTWIDKAMTKAKVPHQLKIVPDVGHNLITATNAAEMQRAMLDWFDKYLLEESAEGK</sequence>
<dbReference type="InterPro" id="IPR049492">
    <property type="entry name" value="BD-FAE-like_dom"/>
</dbReference>
<dbReference type="Pfam" id="PF20434">
    <property type="entry name" value="BD-FAE"/>
    <property type="match status" value="1"/>
</dbReference>
<organism evidence="4 5">
    <name type="scientific">Aeoliella straminimaris</name>
    <dbReference type="NCBI Taxonomy" id="2954799"/>
    <lineage>
        <taxon>Bacteria</taxon>
        <taxon>Pseudomonadati</taxon>
        <taxon>Planctomycetota</taxon>
        <taxon>Planctomycetia</taxon>
        <taxon>Pirellulales</taxon>
        <taxon>Lacipirellulaceae</taxon>
        <taxon>Aeoliella</taxon>
    </lineage>
</organism>
<dbReference type="SUPFAM" id="SSF53474">
    <property type="entry name" value="alpha/beta-Hydrolases"/>
    <property type="match status" value="1"/>
</dbReference>
<evidence type="ECO:0000256" key="1">
    <source>
        <dbReference type="ARBA" id="ARBA00022801"/>
    </source>
</evidence>
<dbReference type="RefSeq" id="WP_252852340.1">
    <property type="nucleotide sequence ID" value="NZ_JAMXLR010000036.1"/>
</dbReference>
<dbReference type="InterPro" id="IPR050300">
    <property type="entry name" value="GDXG_lipolytic_enzyme"/>
</dbReference>